<comment type="caution">
    <text evidence="4">The sequence shown here is derived from an EMBL/GenBank/DDBJ whole genome shotgun (WGS) entry which is preliminary data.</text>
</comment>
<dbReference type="SMART" id="SM00822">
    <property type="entry name" value="PKS_KR"/>
    <property type="match status" value="1"/>
</dbReference>
<feature type="domain" description="Ketoreductase" evidence="3">
    <location>
        <begin position="4"/>
        <end position="189"/>
    </location>
</feature>
<dbReference type="PROSITE" id="PS00061">
    <property type="entry name" value="ADH_SHORT"/>
    <property type="match status" value="1"/>
</dbReference>
<dbReference type="SUPFAM" id="SSF51735">
    <property type="entry name" value="NAD(P)-binding Rossmann-fold domains"/>
    <property type="match status" value="1"/>
</dbReference>
<keyword evidence="2 4" id="KW-0560">Oxidoreductase</keyword>
<dbReference type="OrthoDB" id="9804774at2"/>
<dbReference type="InterPro" id="IPR050259">
    <property type="entry name" value="SDR"/>
</dbReference>
<name>A0A2S9YL43_9BACT</name>
<dbReference type="AlphaFoldDB" id="A0A2S9YL43"/>
<dbReference type="PANTHER" id="PTHR42879:SF2">
    <property type="entry name" value="3-OXOACYL-[ACYL-CARRIER-PROTEIN] REDUCTASE FABG"/>
    <property type="match status" value="1"/>
</dbReference>
<evidence type="ECO:0000313" key="4">
    <source>
        <dbReference type="EMBL" id="PRQ05835.1"/>
    </source>
</evidence>
<dbReference type="Gene3D" id="3.40.50.720">
    <property type="entry name" value="NAD(P)-binding Rossmann-like Domain"/>
    <property type="match status" value="1"/>
</dbReference>
<proteinExistence type="inferred from homology"/>
<dbReference type="NCBIfam" id="NF009466">
    <property type="entry name" value="PRK12826.1-2"/>
    <property type="match status" value="1"/>
</dbReference>
<dbReference type="Pfam" id="PF13561">
    <property type="entry name" value="adh_short_C2"/>
    <property type="match status" value="1"/>
</dbReference>
<comment type="similarity">
    <text evidence="1">Belongs to the short-chain dehydrogenases/reductases (SDR) family.</text>
</comment>
<evidence type="ECO:0000313" key="5">
    <source>
        <dbReference type="Proteomes" id="UP000237968"/>
    </source>
</evidence>
<dbReference type="EC" id="1.1.1.100" evidence="4"/>
<dbReference type="GO" id="GO:0004316">
    <property type="term" value="F:3-oxoacyl-[acyl-carrier-protein] reductase (NADPH) activity"/>
    <property type="evidence" value="ECO:0007669"/>
    <property type="project" value="UniProtKB-EC"/>
</dbReference>
<dbReference type="PRINTS" id="PR00081">
    <property type="entry name" value="GDHRDH"/>
</dbReference>
<accession>A0A2S9YL43</accession>
<protein>
    <submittedName>
        <fullName evidence="4">3-oxoacyl-[acyl-carrier-protein] reductase FabG</fullName>
        <ecNumber evidence="4">1.1.1.100</ecNumber>
    </submittedName>
</protein>
<dbReference type="InterPro" id="IPR057326">
    <property type="entry name" value="KR_dom"/>
</dbReference>
<reference evidence="4 5" key="1">
    <citation type="submission" date="2018-03" db="EMBL/GenBank/DDBJ databases">
        <title>Draft Genome Sequences of the Obligatory Marine Myxobacteria Enhygromyxa salina SWB005.</title>
        <authorList>
            <person name="Poehlein A."/>
            <person name="Moghaddam J.A."/>
            <person name="Harms H."/>
            <person name="Alanjari M."/>
            <person name="Koenig G.M."/>
            <person name="Daniel R."/>
            <person name="Schaeberle T.F."/>
        </authorList>
    </citation>
    <scope>NUCLEOTIDE SEQUENCE [LARGE SCALE GENOMIC DNA]</scope>
    <source>
        <strain evidence="4 5">SWB005</strain>
    </source>
</reference>
<dbReference type="PRINTS" id="PR00080">
    <property type="entry name" value="SDRFAMILY"/>
</dbReference>
<organism evidence="4 5">
    <name type="scientific">Enhygromyxa salina</name>
    <dbReference type="NCBI Taxonomy" id="215803"/>
    <lineage>
        <taxon>Bacteria</taxon>
        <taxon>Pseudomonadati</taxon>
        <taxon>Myxococcota</taxon>
        <taxon>Polyangia</taxon>
        <taxon>Nannocystales</taxon>
        <taxon>Nannocystaceae</taxon>
        <taxon>Enhygromyxa</taxon>
    </lineage>
</organism>
<keyword evidence="5" id="KW-1185">Reference proteome</keyword>
<dbReference type="InterPro" id="IPR002347">
    <property type="entry name" value="SDR_fam"/>
</dbReference>
<dbReference type="InterPro" id="IPR020904">
    <property type="entry name" value="Sc_DH/Rdtase_CS"/>
</dbReference>
<gene>
    <name evidence="4" type="primary">fabG_1</name>
    <name evidence="4" type="ORF">ENSA5_01550</name>
</gene>
<dbReference type="InterPro" id="IPR036291">
    <property type="entry name" value="NAD(P)-bd_dom_sf"/>
</dbReference>
<dbReference type="PANTHER" id="PTHR42879">
    <property type="entry name" value="3-OXOACYL-(ACYL-CARRIER-PROTEIN) REDUCTASE"/>
    <property type="match status" value="1"/>
</dbReference>
<sequence>MSTQVALVTGASRGIGRAIALGLARRGLHVAINYRSRREAAEAVEAELAAEGLACSLWEADVSDKAATKQMIAGIKAKLGRLDVLVNNAGVLHEGLFFFTPIDKFWEIMQVNLGGVVNCSRYAIPMLGRHKAGRIINMASIAAMHGSAGLSAYASSKGAVISLSKVLARELAKSGVTVNVVAPGLVASDMTDSLASPEAHARSVAMQPVARMGEPDEIARLVVFLACDAPGYLTGEVIRVDGGSMIS</sequence>
<evidence type="ECO:0000259" key="3">
    <source>
        <dbReference type="SMART" id="SM00822"/>
    </source>
</evidence>
<dbReference type="Proteomes" id="UP000237968">
    <property type="component" value="Unassembled WGS sequence"/>
</dbReference>
<evidence type="ECO:0000256" key="2">
    <source>
        <dbReference type="ARBA" id="ARBA00023002"/>
    </source>
</evidence>
<dbReference type="EMBL" id="PVNK01000005">
    <property type="protein sequence ID" value="PRQ05835.1"/>
    <property type="molecule type" value="Genomic_DNA"/>
</dbReference>
<dbReference type="GO" id="GO:0032787">
    <property type="term" value="P:monocarboxylic acid metabolic process"/>
    <property type="evidence" value="ECO:0007669"/>
    <property type="project" value="UniProtKB-ARBA"/>
</dbReference>
<dbReference type="RefSeq" id="WP_106389634.1">
    <property type="nucleotide sequence ID" value="NZ_PVNK01000005.1"/>
</dbReference>
<evidence type="ECO:0000256" key="1">
    <source>
        <dbReference type="ARBA" id="ARBA00006484"/>
    </source>
</evidence>
<dbReference type="FunFam" id="3.40.50.720:FF:000173">
    <property type="entry name" value="3-oxoacyl-[acyl-carrier protein] reductase"/>
    <property type="match status" value="1"/>
</dbReference>